<dbReference type="CDD" id="cd06257">
    <property type="entry name" value="DnaJ"/>
    <property type="match status" value="1"/>
</dbReference>
<evidence type="ECO:0000259" key="2">
    <source>
        <dbReference type="PROSITE" id="PS50076"/>
    </source>
</evidence>
<feature type="compositionally biased region" description="Basic and acidic residues" evidence="1">
    <location>
        <begin position="288"/>
        <end position="298"/>
    </location>
</feature>
<sequence>MGLLEKTGDLSAVPLAAVLLDAFNARATGTLLFDAGGGASRLYLRAGVPVGAQSYAGFRPLGQELLAARLIDLPAFEKSLVEMSRTGRKQGDLLVEMGAVSREAVDAALSRQQSGYLAQVARLAEGTFRFEPGEPPEWTRGVRTSPLRAVVDALTAPQAASLVEAAFAQAGPQVAFRAGYAAVARAFGWTAEETTLVARLASPVEPSRFVAGGDLPPERARAVLAALVLLGLAGGDEARAAPPIELPEVIEITGEVEIPDATEEAFAPEAAPAAPPRPAPVAAPARPRPPDEAAEESRRRRARLLARALENMGARPPPGAPAPARHGPPPPPGAPAPAPHGPPAPPRREARVSPPAFPAGRDAGASDQFRAADPASRASFAATGEERQLRLDFELAESRAASADLFVRLGLEPAATVDGARRAFLDLARRFHPDLFATPGVRQLAPRVSAFFGAVNEAYQVLADPGRRAEYLARTSAGRPPDPYALVDFKKGDACVKTRDWVRARGFLESAVAADPRPEYQALLAFACLMDPARPDRARAAELSAAAMHDPSCDRAFYVAALLARDDGDEHGAERLFRGAVAANPRHLEAARELRLIALRRGQRPS</sequence>
<feature type="domain" description="J" evidence="2">
    <location>
        <begin position="404"/>
        <end position="475"/>
    </location>
</feature>
<dbReference type="InterPro" id="IPR025497">
    <property type="entry name" value="PatA-like_N"/>
</dbReference>
<dbReference type="EMBL" id="AP025592">
    <property type="protein sequence ID" value="BDG10378.1"/>
    <property type="molecule type" value="Genomic_DNA"/>
</dbReference>
<dbReference type="InterPro" id="IPR037257">
    <property type="entry name" value="T2SS_E_N_sf"/>
</dbReference>
<dbReference type="Pfam" id="PF14332">
    <property type="entry name" value="DUF4388"/>
    <property type="match status" value="1"/>
</dbReference>
<dbReference type="SMART" id="SM00271">
    <property type="entry name" value="DnaJ"/>
    <property type="match status" value="1"/>
</dbReference>
<dbReference type="InterPro" id="IPR052276">
    <property type="entry name" value="Diphthamide-biosynth_chaperone"/>
</dbReference>
<dbReference type="Gene3D" id="1.10.287.110">
    <property type="entry name" value="DnaJ domain"/>
    <property type="match status" value="1"/>
</dbReference>
<feature type="compositionally biased region" description="Pro residues" evidence="1">
    <location>
        <begin position="315"/>
        <end position="345"/>
    </location>
</feature>
<organism evidence="3 4">
    <name type="scientific">Anaeromyxobacter paludicola</name>
    <dbReference type="NCBI Taxonomy" id="2918171"/>
    <lineage>
        <taxon>Bacteria</taxon>
        <taxon>Pseudomonadati</taxon>
        <taxon>Myxococcota</taxon>
        <taxon>Myxococcia</taxon>
        <taxon>Myxococcales</taxon>
        <taxon>Cystobacterineae</taxon>
        <taxon>Anaeromyxobacteraceae</taxon>
        <taxon>Anaeromyxobacter</taxon>
    </lineage>
</organism>
<feature type="region of interest" description="Disordered" evidence="1">
    <location>
        <begin position="269"/>
        <end position="381"/>
    </location>
</feature>
<proteinExistence type="predicted"/>
<feature type="compositionally biased region" description="Low complexity" evidence="1">
    <location>
        <begin position="369"/>
        <end position="381"/>
    </location>
</feature>
<gene>
    <name evidence="3" type="ORF">AMPC_34910</name>
</gene>
<dbReference type="RefSeq" id="WP_248342838.1">
    <property type="nucleotide sequence ID" value="NZ_AP025592.1"/>
</dbReference>
<dbReference type="SUPFAM" id="SSF46565">
    <property type="entry name" value="Chaperone J-domain"/>
    <property type="match status" value="1"/>
</dbReference>
<dbReference type="PANTHER" id="PTHR44240">
    <property type="entry name" value="DNAJ DOMAIN (PROKARYOTIC HEAT SHOCK PROTEIN)-RELATED"/>
    <property type="match status" value="1"/>
</dbReference>
<name>A0ABN6NED6_9BACT</name>
<dbReference type="Proteomes" id="UP001162734">
    <property type="component" value="Chromosome"/>
</dbReference>
<dbReference type="SUPFAM" id="SSF48452">
    <property type="entry name" value="TPR-like"/>
    <property type="match status" value="1"/>
</dbReference>
<keyword evidence="4" id="KW-1185">Reference proteome</keyword>
<dbReference type="InterPro" id="IPR011990">
    <property type="entry name" value="TPR-like_helical_dom_sf"/>
</dbReference>
<dbReference type="InterPro" id="IPR001623">
    <property type="entry name" value="DnaJ_domain"/>
</dbReference>
<dbReference type="Gene3D" id="1.25.40.10">
    <property type="entry name" value="Tetratricopeptide repeat domain"/>
    <property type="match status" value="1"/>
</dbReference>
<dbReference type="PANTHER" id="PTHR44240:SF10">
    <property type="entry name" value="J DOMAIN-CONTAINING PROTEIN"/>
    <property type="match status" value="1"/>
</dbReference>
<dbReference type="PROSITE" id="PS50076">
    <property type="entry name" value="DNAJ_2"/>
    <property type="match status" value="1"/>
</dbReference>
<dbReference type="SUPFAM" id="SSF160246">
    <property type="entry name" value="EspE N-terminal domain-like"/>
    <property type="match status" value="1"/>
</dbReference>
<dbReference type="Pfam" id="PF00226">
    <property type="entry name" value="DnaJ"/>
    <property type="match status" value="1"/>
</dbReference>
<reference evidence="4" key="1">
    <citation type="journal article" date="2022" name="Int. J. Syst. Evol. Microbiol.">
        <title>Anaeromyxobacter oryzae sp. nov., Anaeromyxobacter diazotrophicus sp. nov. and Anaeromyxobacter paludicola sp. nov., isolated from paddy soils.</title>
        <authorList>
            <person name="Itoh H."/>
            <person name="Xu Z."/>
            <person name="Mise K."/>
            <person name="Masuda Y."/>
            <person name="Ushijima N."/>
            <person name="Hayakawa C."/>
            <person name="Shiratori Y."/>
            <person name="Senoo K."/>
        </authorList>
    </citation>
    <scope>NUCLEOTIDE SEQUENCE [LARGE SCALE GENOMIC DNA]</scope>
    <source>
        <strain evidence="4">Red630</strain>
    </source>
</reference>
<evidence type="ECO:0000313" key="4">
    <source>
        <dbReference type="Proteomes" id="UP001162734"/>
    </source>
</evidence>
<dbReference type="InterPro" id="IPR036869">
    <property type="entry name" value="J_dom_sf"/>
</dbReference>
<protein>
    <recommendedName>
        <fullName evidence="2">J domain-containing protein</fullName>
    </recommendedName>
</protein>
<feature type="compositionally biased region" description="Low complexity" evidence="1">
    <location>
        <begin position="305"/>
        <end position="314"/>
    </location>
</feature>
<accession>A0ABN6NED6</accession>
<evidence type="ECO:0000256" key="1">
    <source>
        <dbReference type="SAM" id="MobiDB-lite"/>
    </source>
</evidence>
<evidence type="ECO:0000313" key="3">
    <source>
        <dbReference type="EMBL" id="BDG10378.1"/>
    </source>
</evidence>